<dbReference type="EC" id="3.5.1.11" evidence="6"/>
<dbReference type="PANTHER" id="PTHR34218">
    <property type="entry name" value="PEPTIDASE S45 PENICILLIN AMIDASE"/>
    <property type="match status" value="1"/>
</dbReference>
<keyword evidence="3" id="KW-0865">Zymogen</keyword>
<sequence>MRTTTRWAVRIGIVLLVLVLAAGLAAVWVVRSALPDDDGEARLPGLGADVVVHRDASGVPHLFADTAADLFAAQGYVHAQDRFWEMDVRRHTTAGRLSELFGAATLIEDRVIRTLGWRRVAEQELPLLDGRTREHLDAYTRGVNAWLAQHTPARERGLEYVVLGLTGVDATPEPWSALDSLAWLKAMAWDLRTNLPEELSRSAAADTLPPDRVDALYPPYPFDRHPPIVDTPPAPEQPAVGTAPASLEDVGELLDSVRPSIGVPGGDGGLGSNSWVVSGEHTASGRPLLANDPHLGSSLPSVWHQIGLHCRTVGPACPFDVTGFSFSGLPGVVIGHNDRIAWGFTNLGADVMDLYLERVDGDTAEYDGAARPLEVRTETILVAGGEPEQLTVRSTPNGPIVSDLLAEGVAGPDGSNAVSLRWTALEPSRTADAVFALNAARDWTGFREALRDFAVPGQNVVYADADGHIGYQSTGRWPVRASGDGRAPAAGWTSTTAWTGTVPFDEMPAVLDPEPGWIVTANNAVDTTPITYDWARGYRSQRIRDLVTEAVAAGPVDVATMERIQTDSRISFLADDLAPALLAADPDAAAPLLGWDGQHDAASAPAALASAAWRHLLRRTFDDEVTGNARPAGGDRWFEVVRPLLGARDDPFWDDTTTPARETRDDALRAALADARAELGDDPVRWGELHRLTLTHATLGTSGIGAVEWLFNRGPYEVGGSRDAVNATSWDAREDYAVTAVPSMRMVVDLADLDASRWIDHTGVSGHAFGPHYADQTETWARGETLPMPFTAAAVEAAAAERTLVLRP</sequence>
<keyword evidence="5" id="KW-0479">Metal-binding</keyword>
<dbReference type="InterPro" id="IPR002692">
    <property type="entry name" value="S45"/>
</dbReference>
<protein>
    <submittedName>
        <fullName evidence="6">Penicillin amidase</fullName>
        <ecNumber evidence="6">3.5.1.11</ecNumber>
    </submittedName>
</protein>
<dbReference type="SUPFAM" id="SSF56235">
    <property type="entry name" value="N-terminal nucleophile aminohydrolases (Ntn hydrolases)"/>
    <property type="match status" value="1"/>
</dbReference>
<gene>
    <name evidence="6" type="ORF">AVDCRST_MAG66-3257</name>
</gene>
<proteinExistence type="inferred from homology"/>
<evidence type="ECO:0000256" key="5">
    <source>
        <dbReference type="PIRSR" id="PIRSR001227-2"/>
    </source>
</evidence>
<feature type="binding site" evidence="5">
    <location>
        <position position="198"/>
    </location>
    <ligand>
        <name>Ca(2+)</name>
        <dbReference type="ChEBI" id="CHEBI:29108"/>
    </ligand>
</feature>
<feature type="active site" description="Nucleophile" evidence="4">
    <location>
        <position position="272"/>
    </location>
</feature>
<dbReference type="GO" id="GO:0017000">
    <property type="term" value="P:antibiotic biosynthetic process"/>
    <property type="evidence" value="ECO:0007669"/>
    <property type="project" value="InterPro"/>
</dbReference>
<dbReference type="Gene3D" id="1.10.1400.10">
    <property type="match status" value="1"/>
</dbReference>
<dbReference type="CDD" id="cd03747">
    <property type="entry name" value="Ntn_PGA_like"/>
    <property type="match status" value="1"/>
</dbReference>
<reference evidence="6" key="1">
    <citation type="submission" date="2020-02" db="EMBL/GenBank/DDBJ databases">
        <authorList>
            <person name="Meier V. D."/>
        </authorList>
    </citation>
    <scope>NUCLEOTIDE SEQUENCE</scope>
    <source>
        <strain evidence="6">AVDCRST_MAG66</strain>
    </source>
</reference>
<dbReference type="Gene3D" id="3.60.20.10">
    <property type="entry name" value="Glutamine Phosphoribosylpyrophosphate, subunit 1, domain 1"/>
    <property type="match status" value="1"/>
</dbReference>
<evidence type="ECO:0000256" key="4">
    <source>
        <dbReference type="PIRSR" id="PIRSR001227-1"/>
    </source>
</evidence>
<dbReference type="AlphaFoldDB" id="A0A6J4Q7H1"/>
<dbReference type="PIRSF" id="PIRSF001227">
    <property type="entry name" value="Pen_acylase"/>
    <property type="match status" value="1"/>
</dbReference>
<dbReference type="Gene3D" id="1.10.439.10">
    <property type="entry name" value="Penicillin Amidohydrolase, domain 1"/>
    <property type="match status" value="1"/>
</dbReference>
<name>A0A6J4Q7H1_9PSEU</name>
<dbReference type="Pfam" id="PF01804">
    <property type="entry name" value="Penicil_amidase"/>
    <property type="match status" value="1"/>
</dbReference>
<dbReference type="GO" id="GO:0008953">
    <property type="term" value="F:penicillin amidase activity"/>
    <property type="evidence" value="ECO:0007669"/>
    <property type="project" value="UniProtKB-EC"/>
</dbReference>
<dbReference type="InterPro" id="IPR043146">
    <property type="entry name" value="Penicillin_amidase_N_B-knob"/>
</dbReference>
<comment type="cofactor">
    <cofactor evidence="5">
        <name>Ca(2+)</name>
        <dbReference type="ChEBI" id="CHEBI:29108"/>
    </cofactor>
    <text evidence="5">Binds 1 Ca(2+) ion per dimer.</text>
</comment>
<dbReference type="InterPro" id="IPR023343">
    <property type="entry name" value="Penicillin_amidase_dom1"/>
</dbReference>
<dbReference type="InterPro" id="IPR014395">
    <property type="entry name" value="Pen/GL7ACA/AHL_acylase"/>
</dbReference>
<comment type="similarity">
    <text evidence="1">Belongs to the peptidase S45 family.</text>
</comment>
<accession>A0A6J4Q7H1</accession>
<dbReference type="EMBL" id="CADCUS010000474">
    <property type="protein sequence ID" value="CAA9430456.1"/>
    <property type="molecule type" value="Genomic_DNA"/>
</dbReference>
<dbReference type="InterPro" id="IPR043147">
    <property type="entry name" value="Penicillin_amidase_A-knob"/>
</dbReference>
<evidence type="ECO:0000256" key="1">
    <source>
        <dbReference type="ARBA" id="ARBA00006586"/>
    </source>
</evidence>
<dbReference type="GO" id="GO:0046872">
    <property type="term" value="F:metal ion binding"/>
    <property type="evidence" value="ECO:0007669"/>
    <property type="project" value="UniProtKB-KW"/>
</dbReference>
<evidence type="ECO:0000256" key="2">
    <source>
        <dbReference type="ARBA" id="ARBA00022801"/>
    </source>
</evidence>
<feature type="binding site" evidence="5">
    <location>
        <position position="353"/>
    </location>
    <ligand>
        <name>Ca(2+)</name>
        <dbReference type="ChEBI" id="CHEBI:29108"/>
    </ligand>
</feature>
<dbReference type="InterPro" id="IPR029055">
    <property type="entry name" value="Ntn_hydrolases_N"/>
</dbReference>
<feature type="binding site" evidence="5">
    <location>
        <position position="350"/>
    </location>
    <ligand>
        <name>Ca(2+)</name>
        <dbReference type="ChEBI" id="CHEBI:29108"/>
    </ligand>
</feature>
<evidence type="ECO:0000256" key="3">
    <source>
        <dbReference type="ARBA" id="ARBA00023145"/>
    </source>
</evidence>
<dbReference type="Gene3D" id="2.30.120.10">
    <property type="match status" value="1"/>
</dbReference>
<evidence type="ECO:0000313" key="6">
    <source>
        <dbReference type="EMBL" id="CAA9430456.1"/>
    </source>
</evidence>
<keyword evidence="5" id="KW-0106">Calcium</keyword>
<dbReference type="PANTHER" id="PTHR34218:SF4">
    <property type="entry name" value="ACYL-HOMOSERINE LACTONE ACYLASE QUIP"/>
    <property type="match status" value="1"/>
</dbReference>
<keyword evidence="2 6" id="KW-0378">Hydrolase</keyword>
<organism evidence="6">
    <name type="scientific">uncultured Pseudonocardia sp</name>
    <dbReference type="NCBI Taxonomy" id="211455"/>
    <lineage>
        <taxon>Bacteria</taxon>
        <taxon>Bacillati</taxon>
        <taxon>Actinomycetota</taxon>
        <taxon>Actinomycetes</taxon>
        <taxon>Pseudonocardiales</taxon>
        <taxon>Pseudonocardiaceae</taxon>
        <taxon>Pseudonocardia</taxon>
        <taxon>environmental samples</taxon>
    </lineage>
</organism>